<dbReference type="InterPro" id="IPR001223">
    <property type="entry name" value="Glyco_hydro18_cat"/>
</dbReference>
<sequence length="701" mass="73810">MNPDFTLKPVEYNDVPDPGNPSAISLYQETMALKKVNPDLKVLIAVGGWSMNEPWSQYANLFANAVKPANRASSISKWMAFLDQWGFDGVDIDWEYPGDLTRGGTAADKVNLAAFCQEFKAEAVRRGKKYLLTMATGAGPSGWQGLDLPSLGQSLDWINIMTYDLNGAWNQAVNFHTPWVDPLGGSLDIKNALDHYMIAGQVPPSKLNLGIGAYGRSWTLADKTKTALGSAAYSPGSAGSCTGEAGYIGWFEIKQLIKNGAKVTIHDGAKAAYLVSGSTWVGFDLPQTIYMKILAARQLGLGGLMVWAADLDDSSDTILNLLRYQEDPGPYRDPNTPSPSPPPSPSPKPLPPATPPSPPSPSPPPSPPPSPLPPPSIVSPCQQGDAVCFCNWKGASGMYADLTSACEAFYECSSGVPSWRVCPQGLKFNQAVKYCDWPDNVKCEGSVAPQFPPSPAPPSPKPPTPPPTSSPSPSRKPPSPSPKSPSPSPKPPSPSPKPPSPKPKPPSPSLKPPSPSPKPPSPKPKPPSPKPQPPAQPFCGFGVVGSGVCRNSSKCCNKAGRCGTSATYCGVNCIGGPCKRPSPPPPRPRLPSPRPPSPRPRPSPSPSPSGALCGRGSVGNGACPDSTLCCSLWGHCGTGFAYCSSDKGYCMGGPCQDYSGRPIAQAQPVSNGTVLFDNVADYNIYSDLKGALGAPAYNAKR</sequence>
<dbReference type="PROSITE" id="PS51910">
    <property type="entry name" value="GH18_2"/>
    <property type="match status" value="1"/>
</dbReference>
<dbReference type="SMART" id="SM00494">
    <property type="entry name" value="ChtBD2"/>
    <property type="match status" value="1"/>
</dbReference>
<feature type="region of interest" description="Disordered" evidence="11">
    <location>
        <begin position="580"/>
        <end position="611"/>
    </location>
</feature>
<accession>A0A9D4TFA5</accession>
<dbReference type="PRINTS" id="PR01217">
    <property type="entry name" value="PRICHEXTENSN"/>
</dbReference>
<evidence type="ECO:0000313" key="16">
    <source>
        <dbReference type="Proteomes" id="UP001055712"/>
    </source>
</evidence>
<dbReference type="CDD" id="cd00035">
    <property type="entry name" value="ChtBD1"/>
    <property type="match status" value="1"/>
</dbReference>
<keyword evidence="6 9" id="KW-1015">Disulfide bond</keyword>
<keyword evidence="3 9" id="KW-0147">Chitin-binding</keyword>
<feature type="domain" description="Chitin-binding type-1" evidence="13">
    <location>
        <begin position="536"/>
        <end position="580"/>
    </location>
</feature>
<dbReference type="InterPro" id="IPR002557">
    <property type="entry name" value="Chitin-bd_dom"/>
</dbReference>
<evidence type="ECO:0000256" key="11">
    <source>
        <dbReference type="SAM" id="MobiDB-lite"/>
    </source>
</evidence>
<dbReference type="SMART" id="SM00270">
    <property type="entry name" value="ChtBD1"/>
    <property type="match status" value="2"/>
</dbReference>
<dbReference type="PANTHER" id="PTHR11177">
    <property type="entry name" value="CHITINASE"/>
    <property type="match status" value="1"/>
</dbReference>
<protein>
    <recommendedName>
        <fullName evidence="17">Chitinase</fullName>
    </recommendedName>
</protein>
<dbReference type="SUPFAM" id="SSF57016">
    <property type="entry name" value="Plant lectins/antimicrobial peptides"/>
    <property type="match status" value="1"/>
</dbReference>
<evidence type="ECO:0008006" key="17">
    <source>
        <dbReference type="Google" id="ProtNLM"/>
    </source>
</evidence>
<proteinExistence type="inferred from homology"/>
<feature type="region of interest" description="Disordered" evidence="11">
    <location>
        <begin position="325"/>
        <end position="377"/>
    </location>
</feature>
<dbReference type="FunFam" id="3.10.50.10:FF:000003">
    <property type="entry name" value="Class V chitinase CHIT5b"/>
    <property type="match status" value="1"/>
</dbReference>
<feature type="domain" description="GH18" evidence="14">
    <location>
        <begin position="1"/>
        <end position="325"/>
    </location>
</feature>
<feature type="compositionally biased region" description="Pro residues" evidence="11">
    <location>
        <begin position="580"/>
        <end position="607"/>
    </location>
</feature>
<keyword evidence="4" id="KW-0732">Signal</keyword>
<feature type="disulfide bond" evidence="9">
    <location>
        <begin position="555"/>
        <end position="569"/>
    </location>
</feature>
<dbReference type="GO" id="GO:0005576">
    <property type="term" value="C:extracellular region"/>
    <property type="evidence" value="ECO:0007669"/>
    <property type="project" value="InterPro"/>
</dbReference>
<dbReference type="Proteomes" id="UP001055712">
    <property type="component" value="Unassembled WGS sequence"/>
</dbReference>
<gene>
    <name evidence="15" type="ORF">D9Q98_009488</name>
</gene>
<evidence type="ECO:0000313" key="15">
    <source>
        <dbReference type="EMBL" id="KAI3424127.1"/>
    </source>
</evidence>
<evidence type="ECO:0000256" key="2">
    <source>
        <dbReference type="ARBA" id="ARBA00009121"/>
    </source>
</evidence>
<keyword evidence="8 10" id="KW-0326">Glycosidase</keyword>
<dbReference type="InterPro" id="IPR036861">
    <property type="entry name" value="Endochitinase-like_sf"/>
</dbReference>
<dbReference type="PROSITE" id="PS01095">
    <property type="entry name" value="GH18_1"/>
    <property type="match status" value="1"/>
</dbReference>
<dbReference type="Pfam" id="PF01607">
    <property type="entry name" value="CBM_14"/>
    <property type="match status" value="1"/>
</dbReference>
<evidence type="ECO:0000256" key="10">
    <source>
        <dbReference type="RuleBase" id="RU000489"/>
    </source>
</evidence>
<dbReference type="PROSITE" id="PS50940">
    <property type="entry name" value="CHIT_BIND_II"/>
    <property type="match status" value="1"/>
</dbReference>
<dbReference type="GO" id="GO:0008061">
    <property type="term" value="F:chitin binding"/>
    <property type="evidence" value="ECO:0007669"/>
    <property type="project" value="UniProtKB-UniRule"/>
</dbReference>
<evidence type="ECO:0000259" key="14">
    <source>
        <dbReference type="PROSITE" id="PS51910"/>
    </source>
</evidence>
<dbReference type="OrthoDB" id="530500at2759"/>
<dbReference type="SUPFAM" id="SSF51445">
    <property type="entry name" value="(Trans)glycosidases"/>
    <property type="match status" value="1"/>
</dbReference>
<keyword evidence="16" id="KW-1185">Reference proteome</keyword>
<feature type="domain" description="Chitin-binding type-1" evidence="13">
    <location>
        <begin position="610"/>
        <end position="657"/>
    </location>
</feature>
<keyword evidence="7" id="KW-0325">Glycoprotein</keyword>
<feature type="compositionally biased region" description="Pro residues" evidence="11">
    <location>
        <begin position="450"/>
        <end position="534"/>
    </location>
</feature>
<dbReference type="Gene3D" id="3.20.20.80">
    <property type="entry name" value="Glycosidases"/>
    <property type="match status" value="1"/>
</dbReference>
<comment type="similarity">
    <text evidence="1">Belongs to the glycosyl hydrolase 18 family. Chitinase class V subfamily.</text>
</comment>
<evidence type="ECO:0000256" key="5">
    <source>
        <dbReference type="ARBA" id="ARBA00022801"/>
    </source>
</evidence>
<name>A0A9D4TFA5_CHLVU</name>
<evidence type="ECO:0000256" key="7">
    <source>
        <dbReference type="ARBA" id="ARBA00023180"/>
    </source>
</evidence>
<evidence type="ECO:0000256" key="1">
    <source>
        <dbReference type="ARBA" id="ARBA00008682"/>
    </source>
</evidence>
<dbReference type="SMR" id="A0A9D4TFA5"/>
<feature type="compositionally biased region" description="Pro residues" evidence="11">
    <location>
        <begin position="336"/>
        <end position="377"/>
    </location>
</feature>
<dbReference type="InterPro" id="IPR017853">
    <property type="entry name" value="GH"/>
</dbReference>
<dbReference type="InterPro" id="IPR018371">
    <property type="entry name" value="Chitin-binding_1_CS"/>
</dbReference>
<dbReference type="InterPro" id="IPR029070">
    <property type="entry name" value="Chitinase_insertion_sf"/>
</dbReference>
<dbReference type="SUPFAM" id="SSF54556">
    <property type="entry name" value="Chitinase insertion domain"/>
    <property type="match status" value="1"/>
</dbReference>
<dbReference type="InterPro" id="IPR001579">
    <property type="entry name" value="Glyco_hydro_18_chit_AS"/>
</dbReference>
<dbReference type="InterPro" id="IPR050314">
    <property type="entry name" value="Glycosyl_Hydrlase_18"/>
</dbReference>
<evidence type="ECO:0000256" key="8">
    <source>
        <dbReference type="ARBA" id="ARBA00023295"/>
    </source>
</evidence>
<keyword evidence="5 10" id="KW-0378">Hydrolase</keyword>
<dbReference type="GO" id="GO:0005975">
    <property type="term" value="P:carbohydrate metabolic process"/>
    <property type="evidence" value="ECO:0007669"/>
    <property type="project" value="InterPro"/>
</dbReference>
<comment type="caution">
    <text evidence="9">Lacks conserved residue(s) required for the propagation of feature annotation.</text>
</comment>
<comment type="caution">
    <text evidence="15">The sequence shown here is derived from an EMBL/GenBank/DDBJ whole genome shotgun (WGS) entry which is preliminary data.</text>
</comment>
<comment type="similarity">
    <text evidence="2">Belongs to the glycosyl hydrolase 18 family. Chitinase class II subfamily.</text>
</comment>
<dbReference type="GO" id="GO:1901135">
    <property type="term" value="P:carbohydrate derivative metabolic process"/>
    <property type="evidence" value="ECO:0007669"/>
    <property type="project" value="UniProtKB-ARBA"/>
</dbReference>
<dbReference type="PANTHER" id="PTHR11177:SF317">
    <property type="entry name" value="CHITINASE 12-RELATED"/>
    <property type="match status" value="1"/>
</dbReference>
<reference evidence="15" key="2">
    <citation type="submission" date="2020-11" db="EMBL/GenBank/DDBJ databases">
        <authorList>
            <person name="Cecchin M."/>
            <person name="Marcolungo L."/>
            <person name="Rossato M."/>
            <person name="Girolomoni L."/>
            <person name="Cosentino E."/>
            <person name="Cuine S."/>
            <person name="Li-Beisson Y."/>
            <person name="Delledonne M."/>
            <person name="Ballottari M."/>
        </authorList>
    </citation>
    <scope>NUCLEOTIDE SEQUENCE</scope>
    <source>
        <strain evidence="15">211/11P</strain>
        <tissue evidence="15">Whole cell</tissue>
    </source>
</reference>
<dbReference type="SUPFAM" id="SSF57625">
    <property type="entry name" value="Invertebrate chitin-binding proteins"/>
    <property type="match status" value="1"/>
</dbReference>
<dbReference type="PROSITE" id="PS50941">
    <property type="entry name" value="CHIT_BIND_I_2"/>
    <property type="match status" value="2"/>
</dbReference>
<dbReference type="SMART" id="SM00636">
    <property type="entry name" value="Glyco_18"/>
    <property type="match status" value="1"/>
</dbReference>
<dbReference type="InterPro" id="IPR011583">
    <property type="entry name" value="Chitinase_II/V-like_cat"/>
</dbReference>
<dbReference type="Gene3D" id="2.170.140.10">
    <property type="entry name" value="Chitin binding domain"/>
    <property type="match status" value="1"/>
</dbReference>
<evidence type="ECO:0000259" key="12">
    <source>
        <dbReference type="PROSITE" id="PS50940"/>
    </source>
</evidence>
<organism evidence="15 16">
    <name type="scientific">Chlorella vulgaris</name>
    <name type="common">Green alga</name>
    <dbReference type="NCBI Taxonomy" id="3077"/>
    <lineage>
        <taxon>Eukaryota</taxon>
        <taxon>Viridiplantae</taxon>
        <taxon>Chlorophyta</taxon>
        <taxon>core chlorophytes</taxon>
        <taxon>Trebouxiophyceae</taxon>
        <taxon>Chlorellales</taxon>
        <taxon>Chlorellaceae</taxon>
        <taxon>Chlorella clade</taxon>
        <taxon>Chlorella</taxon>
    </lineage>
</organism>
<dbReference type="InterPro" id="IPR036508">
    <property type="entry name" value="Chitin-bd_dom_sf"/>
</dbReference>
<dbReference type="EMBL" id="SIDB01000013">
    <property type="protein sequence ID" value="KAI3424127.1"/>
    <property type="molecule type" value="Genomic_DNA"/>
</dbReference>
<evidence type="ECO:0000256" key="9">
    <source>
        <dbReference type="PROSITE-ProRule" id="PRU00261"/>
    </source>
</evidence>
<feature type="region of interest" description="Disordered" evidence="11">
    <location>
        <begin position="446"/>
        <end position="534"/>
    </location>
</feature>
<reference evidence="15" key="1">
    <citation type="journal article" date="2019" name="Plant J.">
        <title>Chlorella vulgaris genome assembly and annotation reveals the molecular basis for metabolic acclimation to high light conditions.</title>
        <authorList>
            <person name="Cecchin M."/>
            <person name="Marcolungo L."/>
            <person name="Rossato M."/>
            <person name="Girolomoni L."/>
            <person name="Cosentino E."/>
            <person name="Cuine S."/>
            <person name="Li-Beisson Y."/>
            <person name="Delledonne M."/>
            <person name="Ballottari M."/>
        </authorList>
    </citation>
    <scope>NUCLEOTIDE SEQUENCE</scope>
    <source>
        <strain evidence="15">211/11P</strain>
    </source>
</reference>
<dbReference type="AlphaFoldDB" id="A0A9D4TFA5"/>
<feature type="disulfide bond" evidence="9">
    <location>
        <begin position="629"/>
        <end position="643"/>
    </location>
</feature>
<evidence type="ECO:0000256" key="4">
    <source>
        <dbReference type="ARBA" id="ARBA00022729"/>
    </source>
</evidence>
<dbReference type="GO" id="GO:0004553">
    <property type="term" value="F:hydrolase activity, hydrolyzing O-glycosyl compounds"/>
    <property type="evidence" value="ECO:0007669"/>
    <property type="project" value="InterPro"/>
</dbReference>
<dbReference type="InterPro" id="IPR001002">
    <property type="entry name" value="Chitin-bd_1"/>
</dbReference>
<dbReference type="Gene3D" id="3.10.50.10">
    <property type="match status" value="1"/>
</dbReference>
<evidence type="ECO:0000259" key="13">
    <source>
        <dbReference type="PROSITE" id="PS50941"/>
    </source>
</evidence>
<dbReference type="PROSITE" id="PS00026">
    <property type="entry name" value="CHIT_BIND_I_1"/>
    <property type="match status" value="1"/>
</dbReference>
<evidence type="ECO:0000256" key="6">
    <source>
        <dbReference type="ARBA" id="ARBA00023157"/>
    </source>
</evidence>
<dbReference type="Pfam" id="PF00704">
    <property type="entry name" value="Glyco_hydro_18"/>
    <property type="match status" value="1"/>
</dbReference>
<feature type="domain" description="Chitin-binding type-2" evidence="12">
    <location>
        <begin position="387"/>
        <end position="445"/>
    </location>
</feature>
<evidence type="ECO:0000256" key="3">
    <source>
        <dbReference type="ARBA" id="ARBA00022669"/>
    </source>
</evidence>